<gene>
    <name evidence="3" type="ORF">GCM10023165_02930</name>
</gene>
<keyword evidence="4" id="KW-1185">Reference proteome</keyword>
<evidence type="ECO:0000313" key="4">
    <source>
        <dbReference type="Proteomes" id="UP001500975"/>
    </source>
</evidence>
<feature type="signal peptide" evidence="2">
    <location>
        <begin position="1"/>
        <end position="25"/>
    </location>
</feature>
<evidence type="ECO:0000256" key="2">
    <source>
        <dbReference type="SAM" id="SignalP"/>
    </source>
</evidence>
<dbReference type="Proteomes" id="UP001500975">
    <property type="component" value="Unassembled WGS sequence"/>
</dbReference>
<reference evidence="4" key="1">
    <citation type="journal article" date="2019" name="Int. J. Syst. Evol. Microbiol.">
        <title>The Global Catalogue of Microorganisms (GCM) 10K type strain sequencing project: providing services to taxonomists for standard genome sequencing and annotation.</title>
        <authorList>
            <consortium name="The Broad Institute Genomics Platform"/>
            <consortium name="The Broad Institute Genome Sequencing Center for Infectious Disease"/>
            <person name="Wu L."/>
            <person name="Ma J."/>
        </authorList>
    </citation>
    <scope>NUCLEOTIDE SEQUENCE [LARGE SCALE GENOMIC DNA]</scope>
    <source>
        <strain evidence="4">JCM 17804</strain>
    </source>
</reference>
<dbReference type="SUPFAM" id="SSF103647">
    <property type="entry name" value="TSP type-3 repeat"/>
    <property type="match status" value="1"/>
</dbReference>
<sequence>MNKTAFALGAAALLSLGTLAIPAQAYDGRDRYDNRVIVVPAPPPRVYHAPPPPRYHGYDGRHYHHRRGYRDNDRDGIPNRYDRDRDGDGVPNYYDRRPNNPYRY</sequence>
<feature type="region of interest" description="Disordered" evidence="1">
    <location>
        <begin position="41"/>
        <end position="104"/>
    </location>
</feature>
<organism evidence="3 4">
    <name type="scientific">Variovorax defluvii</name>
    <dbReference type="NCBI Taxonomy" id="913761"/>
    <lineage>
        <taxon>Bacteria</taxon>
        <taxon>Pseudomonadati</taxon>
        <taxon>Pseudomonadota</taxon>
        <taxon>Betaproteobacteria</taxon>
        <taxon>Burkholderiales</taxon>
        <taxon>Comamonadaceae</taxon>
        <taxon>Variovorax</taxon>
    </lineage>
</organism>
<comment type="caution">
    <text evidence="3">The sequence shown here is derived from an EMBL/GenBank/DDBJ whole genome shotgun (WGS) entry which is preliminary data.</text>
</comment>
<evidence type="ECO:0000313" key="3">
    <source>
        <dbReference type="EMBL" id="GAA4329830.1"/>
    </source>
</evidence>
<dbReference type="Gene3D" id="4.10.1080.10">
    <property type="entry name" value="TSP type-3 repeat"/>
    <property type="match status" value="1"/>
</dbReference>
<evidence type="ECO:0000256" key="1">
    <source>
        <dbReference type="SAM" id="MobiDB-lite"/>
    </source>
</evidence>
<feature type="compositionally biased region" description="Pro residues" evidence="1">
    <location>
        <begin position="41"/>
        <end position="54"/>
    </location>
</feature>
<feature type="chain" id="PRO_5046617846" evidence="2">
    <location>
        <begin position="26"/>
        <end position="104"/>
    </location>
</feature>
<name>A0ABP8GTQ4_9BURK</name>
<dbReference type="RefSeq" id="WP_345535413.1">
    <property type="nucleotide sequence ID" value="NZ_BAABGJ010000002.1"/>
</dbReference>
<accession>A0ABP8GTQ4</accession>
<feature type="compositionally biased region" description="Basic and acidic residues" evidence="1">
    <location>
        <begin position="69"/>
        <end position="98"/>
    </location>
</feature>
<proteinExistence type="predicted"/>
<dbReference type="EMBL" id="BAABGJ010000002">
    <property type="protein sequence ID" value="GAA4329830.1"/>
    <property type="molecule type" value="Genomic_DNA"/>
</dbReference>
<dbReference type="InterPro" id="IPR028974">
    <property type="entry name" value="TSP_type-3_rpt"/>
</dbReference>
<keyword evidence="2" id="KW-0732">Signal</keyword>
<protein>
    <submittedName>
        <fullName evidence="3">Uncharacterized protein</fullName>
    </submittedName>
</protein>